<evidence type="ECO:0008006" key="3">
    <source>
        <dbReference type="Google" id="ProtNLM"/>
    </source>
</evidence>
<gene>
    <name evidence="1" type="ORF">BDV95DRAFT_596877</name>
</gene>
<dbReference type="GO" id="GO:0004497">
    <property type="term" value="F:monooxygenase activity"/>
    <property type="evidence" value="ECO:0007669"/>
    <property type="project" value="InterPro"/>
</dbReference>
<dbReference type="Gene3D" id="1.10.630.10">
    <property type="entry name" value="Cytochrome P450"/>
    <property type="match status" value="1"/>
</dbReference>
<dbReference type="GO" id="GO:0020037">
    <property type="term" value="F:heme binding"/>
    <property type="evidence" value="ECO:0007669"/>
    <property type="project" value="InterPro"/>
</dbReference>
<dbReference type="GO" id="GO:0005506">
    <property type="term" value="F:iron ion binding"/>
    <property type="evidence" value="ECO:0007669"/>
    <property type="project" value="InterPro"/>
</dbReference>
<organism evidence="1 2">
    <name type="scientific">Massariosphaeria phaeospora</name>
    <dbReference type="NCBI Taxonomy" id="100035"/>
    <lineage>
        <taxon>Eukaryota</taxon>
        <taxon>Fungi</taxon>
        <taxon>Dikarya</taxon>
        <taxon>Ascomycota</taxon>
        <taxon>Pezizomycotina</taxon>
        <taxon>Dothideomycetes</taxon>
        <taxon>Pleosporomycetidae</taxon>
        <taxon>Pleosporales</taxon>
        <taxon>Pleosporales incertae sedis</taxon>
        <taxon>Massariosphaeria</taxon>
    </lineage>
</organism>
<dbReference type="SUPFAM" id="SSF48264">
    <property type="entry name" value="Cytochrome P450"/>
    <property type="match status" value="1"/>
</dbReference>
<dbReference type="AlphaFoldDB" id="A0A7C8IBT5"/>
<dbReference type="PROSITE" id="PS51257">
    <property type="entry name" value="PROKAR_LIPOPROTEIN"/>
    <property type="match status" value="1"/>
</dbReference>
<comment type="caution">
    <text evidence="1">The sequence shown here is derived from an EMBL/GenBank/DDBJ whole genome shotgun (WGS) entry which is preliminary data.</text>
</comment>
<name>A0A7C8IBT5_9PLEO</name>
<dbReference type="GO" id="GO:0016705">
    <property type="term" value="F:oxidoreductase activity, acting on paired donors, with incorporation or reduction of molecular oxygen"/>
    <property type="evidence" value="ECO:0007669"/>
    <property type="project" value="InterPro"/>
</dbReference>
<accession>A0A7C8IBT5</accession>
<evidence type="ECO:0000313" key="2">
    <source>
        <dbReference type="Proteomes" id="UP000481861"/>
    </source>
</evidence>
<reference evidence="1 2" key="1">
    <citation type="submission" date="2020-01" db="EMBL/GenBank/DDBJ databases">
        <authorList>
            <consortium name="DOE Joint Genome Institute"/>
            <person name="Haridas S."/>
            <person name="Albert R."/>
            <person name="Binder M."/>
            <person name="Bloem J."/>
            <person name="Labutti K."/>
            <person name="Salamov A."/>
            <person name="Andreopoulos B."/>
            <person name="Baker S.E."/>
            <person name="Barry K."/>
            <person name="Bills G."/>
            <person name="Bluhm B.H."/>
            <person name="Cannon C."/>
            <person name="Castanera R."/>
            <person name="Culley D.E."/>
            <person name="Daum C."/>
            <person name="Ezra D."/>
            <person name="Gonzalez J.B."/>
            <person name="Henrissat B."/>
            <person name="Kuo A."/>
            <person name="Liang C."/>
            <person name="Lipzen A."/>
            <person name="Lutzoni F."/>
            <person name="Magnuson J."/>
            <person name="Mondo S."/>
            <person name="Nolan M."/>
            <person name="Ohm R."/>
            <person name="Pangilinan J."/>
            <person name="Park H.-J.H."/>
            <person name="Ramirez L."/>
            <person name="Alfaro M."/>
            <person name="Sun H."/>
            <person name="Tritt A."/>
            <person name="Yoshinaga Y."/>
            <person name="Zwiers L.-H.L."/>
            <person name="Turgeon B.G."/>
            <person name="Goodwin S.B."/>
            <person name="Spatafora J.W."/>
            <person name="Crous P.W."/>
            <person name="Grigoriev I.V."/>
        </authorList>
    </citation>
    <scope>NUCLEOTIDE SEQUENCE [LARGE SCALE GENOMIC DNA]</scope>
    <source>
        <strain evidence="1 2">CBS 611.86</strain>
    </source>
</reference>
<keyword evidence="2" id="KW-1185">Reference proteome</keyword>
<dbReference type="Proteomes" id="UP000481861">
    <property type="component" value="Unassembled WGS sequence"/>
</dbReference>
<dbReference type="OrthoDB" id="1470350at2759"/>
<dbReference type="InterPro" id="IPR036396">
    <property type="entry name" value="Cyt_P450_sf"/>
</dbReference>
<protein>
    <recommendedName>
        <fullName evidence="3">Cytochrome P450</fullName>
    </recommendedName>
</protein>
<sequence>MAKEFSSRPSDWIPGVSFTVSCSKLHSVDAFSDRPVAYILTIYGGWFFNPSWRLTSNCFLNLGHTLGFRKAPVPLFVWRANTSRLLQIWKLWDVGHKPFEKVGSDNVMFATPSATMFYTCDPVVVKQLYSSPKVQAAIENLQFLNIWGPNISTVEGDEWKYHRKIITSALNPSMNEMVWRETIQEAEGLIAHWFRGNNPGYIANVKSSTSCLVLHVLSSVFFDRKLDWKEEEKVDETDFETALFTVIERAGLIFMVPRKILKLPIKGLRKA</sequence>
<dbReference type="EMBL" id="JAADJZ010000017">
    <property type="protein sequence ID" value="KAF2869227.1"/>
    <property type="molecule type" value="Genomic_DNA"/>
</dbReference>
<proteinExistence type="predicted"/>
<evidence type="ECO:0000313" key="1">
    <source>
        <dbReference type="EMBL" id="KAF2869227.1"/>
    </source>
</evidence>